<dbReference type="Proteomes" id="UP000546806">
    <property type="component" value="Unassembled WGS sequence"/>
</dbReference>
<protein>
    <submittedName>
        <fullName evidence="1">Helix-turn-helix transcriptional regulator</fullName>
    </submittedName>
</protein>
<dbReference type="GO" id="GO:0003677">
    <property type="term" value="F:DNA binding"/>
    <property type="evidence" value="ECO:0007669"/>
    <property type="project" value="InterPro"/>
</dbReference>
<dbReference type="InterPro" id="IPR001387">
    <property type="entry name" value="Cro/C1-type_HTH"/>
</dbReference>
<dbReference type="InterPro" id="IPR010982">
    <property type="entry name" value="Lambda_DNA-bd_dom_sf"/>
</dbReference>
<reference evidence="1 2" key="1">
    <citation type="submission" date="2020-03" db="EMBL/GenBank/DDBJ databases">
        <title>Soil Listeria distribution.</title>
        <authorList>
            <person name="Liao J."/>
            <person name="Wiedmann M."/>
        </authorList>
    </citation>
    <scope>NUCLEOTIDE SEQUENCE [LARGE SCALE GENOMIC DNA]</scope>
    <source>
        <strain evidence="1 2">FSL L7-0435</strain>
    </source>
</reference>
<gene>
    <name evidence="1" type="ORF">HCA78_11530</name>
</gene>
<proteinExistence type="predicted"/>
<dbReference type="RefSeq" id="WP_185355952.1">
    <property type="nucleotide sequence ID" value="NZ_JAARON010000002.1"/>
</dbReference>
<organism evidence="1 2">
    <name type="scientific">Listeria booriae</name>
    <dbReference type="NCBI Taxonomy" id="1552123"/>
    <lineage>
        <taxon>Bacteria</taxon>
        <taxon>Bacillati</taxon>
        <taxon>Bacillota</taxon>
        <taxon>Bacilli</taxon>
        <taxon>Bacillales</taxon>
        <taxon>Listeriaceae</taxon>
        <taxon>Listeria</taxon>
    </lineage>
</organism>
<sequence>MEEKFDLSYIKNRREALNISMQEMAEIFGFKNASTYLKYESGSYLFKAEMLPKLSVVLECDITNFFVQKIAEIEI</sequence>
<evidence type="ECO:0000313" key="1">
    <source>
        <dbReference type="EMBL" id="MBC2004402.1"/>
    </source>
</evidence>
<dbReference type="AlphaFoldDB" id="A0A841W9P3"/>
<dbReference type="Gene3D" id="1.10.260.40">
    <property type="entry name" value="lambda repressor-like DNA-binding domains"/>
    <property type="match status" value="1"/>
</dbReference>
<accession>A0A841W9P3</accession>
<name>A0A841W9P3_9LIST</name>
<dbReference type="EMBL" id="JAARWW010000005">
    <property type="protein sequence ID" value="MBC2004402.1"/>
    <property type="molecule type" value="Genomic_DNA"/>
</dbReference>
<comment type="caution">
    <text evidence="1">The sequence shown here is derived from an EMBL/GenBank/DDBJ whole genome shotgun (WGS) entry which is preliminary data.</text>
</comment>
<evidence type="ECO:0000313" key="2">
    <source>
        <dbReference type="Proteomes" id="UP000546806"/>
    </source>
</evidence>
<dbReference type="PROSITE" id="PS50943">
    <property type="entry name" value="HTH_CROC1"/>
    <property type="match status" value="1"/>
</dbReference>
<dbReference type="SUPFAM" id="SSF47413">
    <property type="entry name" value="lambda repressor-like DNA-binding domains"/>
    <property type="match status" value="1"/>
</dbReference>
<dbReference type="SMART" id="SM00530">
    <property type="entry name" value="HTH_XRE"/>
    <property type="match status" value="1"/>
</dbReference>
<dbReference type="CDD" id="cd00093">
    <property type="entry name" value="HTH_XRE"/>
    <property type="match status" value="1"/>
</dbReference>
<dbReference type="Pfam" id="PF01381">
    <property type="entry name" value="HTH_3"/>
    <property type="match status" value="1"/>
</dbReference>